<dbReference type="Pfam" id="PF05795">
    <property type="entry name" value="Plasmodium_Vir"/>
    <property type="match status" value="1"/>
</dbReference>
<evidence type="ECO:0000313" key="2">
    <source>
        <dbReference type="Proteomes" id="UP000006319"/>
    </source>
</evidence>
<sequence>MDMESDDLQYYYRCNSINLLRYLDKNSLSNIPDPKYDECILLNYWVYSKIVKIFHSDKSSIIDNPFAALLRIWNEIIDNQPDKPSYIKCRPDSGTIMKHDWRKRKELYDYYVNYDTLFNTAQGYPQKCQEYYEKIKKMQNIFDYFEEHCEKYSHLCPEIYKDCKSYNPKSILEKIKCHATIIGTSGSISEDNSLLQGRGSTEVHPERADDFKLHIIDAFTAQSDTHIDSGNSGIGTKVTHSILGAAPVLLTGTMLYRVCIYFVNIYHYSTNM</sequence>
<keyword evidence="2" id="KW-1185">Reference proteome</keyword>
<organism evidence="1 2">
    <name type="scientific">Plasmodium cynomolgi (strain B)</name>
    <dbReference type="NCBI Taxonomy" id="1120755"/>
    <lineage>
        <taxon>Eukaryota</taxon>
        <taxon>Sar</taxon>
        <taxon>Alveolata</taxon>
        <taxon>Apicomplexa</taxon>
        <taxon>Aconoidasida</taxon>
        <taxon>Haemosporida</taxon>
        <taxon>Plasmodiidae</taxon>
        <taxon>Plasmodium</taxon>
        <taxon>Plasmodium (Plasmodium)</taxon>
    </lineage>
</organism>
<dbReference type="OrthoDB" id="381989at2759"/>
<dbReference type="EMBL" id="DF158391">
    <property type="protein sequence ID" value="GAB69991.1"/>
    <property type="molecule type" value="Genomic_DNA"/>
</dbReference>
<evidence type="ECO:0000313" key="1">
    <source>
        <dbReference type="EMBL" id="GAB69991.1"/>
    </source>
</evidence>
<gene>
    <name evidence="1" type="ORF">PCYB_007400</name>
</gene>
<evidence type="ECO:0008006" key="3">
    <source>
        <dbReference type="Google" id="ProtNLM"/>
    </source>
</evidence>
<dbReference type="GeneID" id="14696540"/>
<dbReference type="RefSeq" id="XP_004228216.1">
    <property type="nucleotide sequence ID" value="XM_004228168.1"/>
</dbReference>
<dbReference type="VEuPathDB" id="PlasmoDB:PCYB_007400"/>
<protein>
    <recommendedName>
        <fullName evidence="3">CYIR protein</fullName>
    </recommendedName>
</protein>
<dbReference type="PhylomeDB" id="K6UFF1"/>
<name>K6UFF1_PLACD</name>
<dbReference type="InterPro" id="IPR008780">
    <property type="entry name" value="Plasmodium_Vir"/>
</dbReference>
<reference evidence="1 2" key="1">
    <citation type="journal article" date="2012" name="Nat. Genet.">
        <title>Plasmodium cynomolgi genome sequences provide insight into Plasmodium vivax and the monkey malaria clade.</title>
        <authorList>
            <person name="Tachibana S."/>
            <person name="Sullivan S.A."/>
            <person name="Kawai S."/>
            <person name="Nakamura S."/>
            <person name="Kim H.R."/>
            <person name="Goto N."/>
            <person name="Arisue N."/>
            <person name="Palacpac N.M.Q."/>
            <person name="Honma H."/>
            <person name="Yagi M."/>
            <person name="Tougan T."/>
            <person name="Katakai Y."/>
            <person name="Kaneko O."/>
            <person name="Mita T."/>
            <person name="Kita K."/>
            <person name="Yasutomi Y."/>
            <person name="Sutton P.L."/>
            <person name="Shakhbatyan R."/>
            <person name="Horii T."/>
            <person name="Yasunaga T."/>
            <person name="Barnwell J.W."/>
            <person name="Escalante A.A."/>
            <person name="Carlton J.M."/>
            <person name="Tanabe K."/>
        </authorList>
    </citation>
    <scope>NUCLEOTIDE SEQUENCE [LARGE SCALE GENOMIC DNA]</scope>
    <source>
        <strain evidence="1 2">B</strain>
    </source>
</reference>
<dbReference type="Proteomes" id="UP000006319">
    <property type="component" value="Unassembled WGS sequence"/>
</dbReference>
<accession>K6UFF1</accession>
<dbReference type="AlphaFoldDB" id="K6UFF1"/>
<proteinExistence type="predicted"/>
<dbReference type="KEGG" id="pcy:PCYB_007400"/>